<comment type="cofactor">
    <cofactor evidence="1">
        <name>Fe(2+)</name>
        <dbReference type="ChEBI" id="CHEBI:29033"/>
    </cofactor>
</comment>
<name>A0A418YCT6_9GAMM</name>
<reference evidence="8 9" key="2">
    <citation type="submission" date="2019-01" db="EMBL/GenBank/DDBJ databases">
        <title>Motilimonas pumilus sp. nov., isolated from the gut of sea cucumber (Apostichopus japonicus).</title>
        <authorList>
            <person name="Wang F.-Q."/>
            <person name="Ren L.-H."/>
            <person name="Lin Y.-W."/>
            <person name="Sun G.-H."/>
            <person name="Du Z.-J."/>
            <person name="Zhao J.-X."/>
            <person name="Liu X.-J."/>
            <person name="Liu L.-J."/>
        </authorList>
    </citation>
    <scope>NUCLEOTIDE SEQUENCE [LARGE SCALE GENOMIC DNA]</scope>
    <source>
        <strain evidence="8 9">PLHSC7-2</strain>
    </source>
</reference>
<dbReference type="AlphaFoldDB" id="A0A418YCT6"/>
<dbReference type="EMBL" id="QZCH01000018">
    <property type="protein sequence ID" value="RJG42337.1"/>
    <property type="molecule type" value="Genomic_DNA"/>
</dbReference>
<evidence type="ECO:0000256" key="4">
    <source>
        <dbReference type="ARBA" id="ARBA00023004"/>
    </source>
</evidence>
<evidence type="ECO:0000256" key="7">
    <source>
        <dbReference type="ARBA" id="ARBA00035045"/>
    </source>
</evidence>
<dbReference type="OrthoDB" id="506370at2"/>
<dbReference type="SMART" id="SM01150">
    <property type="entry name" value="DUF1338"/>
    <property type="match status" value="1"/>
</dbReference>
<gene>
    <name evidence="8" type="ORF">D1Z90_13745</name>
</gene>
<dbReference type="Gene3D" id="3.10.180.50">
    <property type="match status" value="1"/>
</dbReference>
<proteinExistence type="inferred from homology"/>
<accession>A0A418YCT6</accession>
<protein>
    <recommendedName>
        <fullName evidence="6">2-oxoadipate dioxygenase/decarboxylase</fullName>
        <ecNumber evidence="6">1.13.11.93</ecNumber>
    </recommendedName>
    <alternativeName>
        <fullName evidence="7">2-hydroxyglutarate synthase</fullName>
    </alternativeName>
</protein>
<dbReference type="PANTHER" id="PTHR31136:SF5">
    <property type="entry name" value="2-OXOADIPATE DIOXYGENASE_DECARBOXYLASE, CHLOROPLASTIC"/>
    <property type="match status" value="1"/>
</dbReference>
<dbReference type="RefSeq" id="WP_119911353.1">
    <property type="nucleotide sequence ID" value="NZ_QZCH01000018.1"/>
</dbReference>
<evidence type="ECO:0000313" key="8">
    <source>
        <dbReference type="EMBL" id="RJG42337.1"/>
    </source>
</evidence>
<keyword evidence="4" id="KW-0408">Iron</keyword>
<dbReference type="EC" id="1.13.11.93" evidence="6"/>
<sequence>MSHQIEQGQKILAALWQQYIEVTPSAAKIHQLLAPYQPIINDHIALRGFAFPGLDITSLSQSFLQCGYQWQQDYVFPKKHLRAKHFSHPSGKLPHIFISELLWQNLSVSVQQILRPIMEAACNALSAQVLEPNVGRVWPLRYQQYLTLAQASEYAAWLAAWGFRANHFTVAVHRLTGIQDLAQLNRLLLENGFALNQGGGEIKGSASDGLVQSATLADQAEVQFSDRVCTIPSCFYEFAYRYPLSSGALFQGFVPESADRIFESTDRVTK</sequence>
<evidence type="ECO:0000256" key="5">
    <source>
        <dbReference type="ARBA" id="ARBA00035013"/>
    </source>
</evidence>
<reference evidence="8 9" key="1">
    <citation type="submission" date="2018-09" db="EMBL/GenBank/DDBJ databases">
        <authorList>
            <person name="Wang F."/>
        </authorList>
    </citation>
    <scope>NUCLEOTIDE SEQUENCE [LARGE SCALE GENOMIC DNA]</scope>
    <source>
        <strain evidence="8 9">PLHSC7-2</strain>
    </source>
</reference>
<evidence type="ECO:0000256" key="2">
    <source>
        <dbReference type="ARBA" id="ARBA00022964"/>
    </source>
</evidence>
<comment type="caution">
    <text evidence="8">The sequence shown here is derived from an EMBL/GenBank/DDBJ whole genome shotgun (WGS) entry which is preliminary data.</text>
</comment>
<dbReference type="InterPro" id="IPR009770">
    <property type="entry name" value="HGLS"/>
</dbReference>
<dbReference type="GO" id="GO:0051213">
    <property type="term" value="F:dioxygenase activity"/>
    <property type="evidence" value="ECO:0007669"/>
    <property type="project" value="UniProtKB-KW"/>
</dbReference>
<keyword evidence="2" id="KW-0223">Dioxygenase</keyword>
<dbReference type="Proteomes" id="UP000283255">
    <property type="component" value="Unassembled WGS sequence"/>
</dbReference>
<organism evidence="8 9">
    <name type="scientific">Motilimonas pumila</name>
    <dbReference type="NCBI Taxonomy" id="2303987"/>
    <lineage>
        <taxon>Bacteria</taxon>
        <taxon>Pseudomonadati</taxon>
        <taxon>Pseudomonadota</taxon>
        <taxon>Gammaproteobacteria</taxon>
        <taxon>Alteromonadales</taxon>
        <taxon>Alteromonadales genera incertae sedis</taxon>
        <taxon>Motilimonas</taxon>
    </lineage>
</organism>
<keyword evidence="9" id="KW-1185">Reference proteome</keyword>
<dbReference type="CDD" id="cd16350">
    <property type="entry name" value="VOC_like"/>
    <property type="match status" value="1"/>
</dbReference>
<comment type="similarity">
    <text evidence="5">Belongs to the 2-oxoadipate dioxygenase/decarboxylase family.</text>
</comment>
<dbReference type="Pfam" id="PF07063">
    <property type="entry name" value="HGLS"/>
    <property type="match status" value="2"/>
</dbReference>
<dbReference type="PANTHER" id="PTHR31136">
    <property type="entry name" value="DUF1338 DOMAIN-CONTAINING PROTEIN"/>
    <property type="match status" value="1"/>
</dbReference>
<evidence type="ECO:0000256" key="3">
    <source>
        <dbReference type="ARBA" id="ARBA00023002"/>
    </source>
</evidence>
<keyword evidence="3" id="KW-0560">Oxidoreductase</keyword>
<evidence type="ECO:0000313" key="9">
    <source>
        <dbReference type="Proteomes" id="UP000283255"/>
    </source>
</evidence>
<evidence type="ECO:0000256" key="1">
    <source>
        <dbReference type="ARBA" id="ARBA00001954"/>
    </source>
</evidence>
<evidence type="ECO:0000256" key="6">
    <source>
        <dbReference type="ARBA" id="ARBA00035023"/>
    </source>
</evidence>